<keyword evidence="5" id="KW-1185">Reference proteome</keyword>
<keyword evidence="2" id="KW-0175">Coiled coil</keyword>
<evidence type="ECO:0000313" key="5">
    <source>
        <dbReference type="Proteomes" id="UP000606396"/>
    </source>
</evidence>
<comment type="caution">
    <text evidence="4">The sequence shown here is derived from an EMBL/GenBank/DDBJ whole genome shotgun (WGS) entry which is preliminary data.</text>
</comment>
<evidence type="ECO:0000259" key="3">
    <source>
        <dbReference type="Pfam" id="PF13154"/>
    </source>
</evidence>
<feature type="coiled-coil region" evidence="2">
    <location>
        <begin position="249"/>
        <end position="293"/>
    </location>
</feature>
<dbReference type="SUPFAM" id="SSF57783">
    <property type="entry name" value="Zinc beta-ribbon"/>
    <property type="match status" value="1"/>
</dbReference>
<reference evidence="4 5" key="1">
    <citation type="journal article" date="2020" name="ISME J.">
        <title>Comparative genomics reveals insights into cyanobacterial evolution and habitat adaptation.</title>
        <authorList>
            <person name="Chen M.Y."/>
            <person name="Teng W.K."/>
            <person name="Zhao L."/>
            <person name="Hu C.X."/>
            <person name="Zhou Y.K."/>
            <person name="Han B.P."/>
            <person name="Song L.R."/>
            <person name="Shu W.S."/>
        </authorList>
    </citation>
    <scope>NUCLEOTIDE SEQUENCE [LARGE SCALE GENOMIC DNA]</scope>
    <source>
        <strain evidence="4 5">FACHB-252</strain>
    </source>
</reference>
<dbReference type="InterPro" id="IPR025054">
    <property type="entry name" value="DUF3991"/>
</dbReference>
<feature type="domain" description="DUF3991" evidence="3">
    <location>
        <begin position="403"/>
        <end position="480"/>
    </location>
</feature>
<dbReference type="Pfam" id="PF13154">
    <property type="entry name" value="DUF3991"/>
    <property type="match status" value="1"/>
</dbReference>
<evidence type="ECO:0000313" key="4">
    <source>
        <dbReference type="EMBL" id="MBD2616251.1"/>
    </source>
</evidence>
<protein>
    <submittedName>
        <fullName evidence="4">Plasmid recombination protein</fullName>
    </submittedName>
</protein>
<gene>
    <name evidence="4" type="ORF">H6G94_34265</name>
</gene>
<dbReference type="Gene3D" id="3.30.930.30">
    <property type="match status" value="1"/>
</dbReference>
<comment type="similarity">
    <text evidence="1">Belongs to the plasmid mobilization pre family.</text>
</comment>
<organism evidence="4 5">
    <name type="scientific">Nostoc punctiforme FACHB-252</name>
    <dbReference type="NCBI Taxonomy" id="1357509"/>
    <lineage>
        <taxon>Bacteria</taxon>
        <taxon>Bacillati</taxon>
        <taxon>Cyanobacteriota</taxon>
        <taxon>Cyanophyceae</taxon>
        <taxon>Nostocales</taxon>
        <taxon>Nostocaceae</taxon>
        <taxon>Nostoc</taxon>
    </lineage>
</organism>
<dbReference type="Pfam" id="PF01076">
    <property type="entry name" value="Mob_Pre"/>
    <property type="match status" value="1"/>
</dbReference>
<evidence type="ECO:0000256" key="2">
    <source>
        <dbReference type="SAM" id="Coils"/>
    </source>
</evidence>
<dbReference type="EMBL" id="JACJTC010000044">
    <property type="protein sequence ID" value="MBD2616251.1"/>
    <property type="molecule type" value="Genomic_DNA"/>
</dbReference>
<name>A0ABR8HLX2_NOSPU</name>
<dbReference type="CDD" id="cd17242">
    <property type="entry name" value="MobM_relaxase"/>
    <property type="match status" value="1"/>
</dbReference>
<dbReference type="NCBIfam" id="NF041497">
    <property type="entry name" value="MobV"/>
    <property type="match status" value="1"/>
</dbReference>
<sequence length="600" mass="67502">MVALAILRVEKLKSFGNVGGSEKHTARLQDTPNADTTKKNLRLIGTEDGTALEDLVKTKIASTTKHKPRKDAVLCSEIFLSASPEYFRPDDPSLAGEWEQDRMVLFAGASRTWLLNNYGDKCVRAELHLDEATPHIHAYIVPINDKTKQLSHKEMFGGDGRVGSIKLSKLQDSYASALAPLGIERGVKGSKATHTKVKEYYQAVNSEPLTNVWSNKKLAPQPLESATNYVARIQNDDQFQVLNHQLADRAFMLERLSRAEQRARASEKERQRLEKEVRELELKTQQLRDLALEDVAWELGLNYDRGKWKGHGHIINIDGSKFYDFAPEQLHGGGGAIDLVMHVQGCNFRQAIAWLGDRFGEAGAQRAAIAHTTKAAADIIQTEPRPQFTPPVEDRNNWSAVENYLIQERGIPSDCVQMLHNQGLVYADDQQNAVFIMRNLDGQRNGAFLRGTRGENNRFQGYSKGTKRSDSWFYFSLGGKANDFTSTAILCKSPIDAISRAMLEYLIRGDVPPERTAYIAIDDIKSLPLERLQKVPNILVAFGNDKSTDAAAQRVLELLPQSQIKKSKAHDWNQQLLDYGRQLRQQQQQQQRQQSDELSL</sequence>
<evidence type="ECO:0000256" key="1">
    <source>
        <dbReference type="ARBA" id="ARBA00010657"/>
    </source>
</evidence>
<dbReference type="RefSeq" id="WP_190952706.1">
    <property type="nucleotide sequence ID" value="NZ_JACJTC010000044.1"/>
</dbReference>
<accession>A0ABR8HLX2</accession>
<dbReference type="Proteomes" id="UP000606396">
    <property type="component" value="Unassembled WGS sequence"/>
</dbReference>
<proteinExistence type="inferred from homology"/>
<dbReference type="InterPro" id="IPR001668">
    <property type="entry name" value="Mob_Pre"/>
</dbReference>